<reference evidence="1" key="1">
    <citation type="submission" date="2020-05" db="EMBL/GenBank/DDBJ databases">
        <title>Mycena genomes resolve the evolution of fungal bioluminescence.</title>
        <authorList>
            <person name="Tsai I.J."/>
        </authorList>
    </citation>
    <scope>NUCLEOTIDE SEQUENCE</scope>
    <source>
        <strain evidence="1">160909Yilan</strain>
    </source>
</reference>
<dbReference type="OrthoDB" id="2939176at2759"/>
<proteinExistence type="predicted"/>
<organism evidence="1 2">
    <name type="scientific">Mycena sanguinolenta</name>
    <dbReference type="NCBI Taxonomy" id="230812"/>
    <lineage>
        <taxon>Eukaryota</taxon>
        <taxon>Fungi</taxon>
        <taxon>Dikarya</taxon>
        <taxon>Basidiomycota</taxon>
        <taxon>Agaricomycotina</taxon>
        <taxon>Agaricomycetes</taxon>
        <taxon>Agaricomycetidae</taxon>
        <taxon>Agaricales</taxon>
        <taxon>Marasmiineae</taxon>
        <taxon>Mycenaceae</taxon>
        <taxon>Mycena</taxon>
    </lineage>
</organism>
<gene>
    <name evidence="1" type="ORF">MSAN_01186800</name>
</gene>
<sequence length="130" mass="14866">MSVQDLRARIIQLETEIDIHPEALKKLQHEKLLVQHQLNTILDPIALLPLEISSEIFHQSLLPRCPPPQPKASHSPMLLLNVCKTWTDIALSTTSLWTGIWIEFPCSDSLAQLLSIWFQRARNQPLSVFL</sequence>
<evidence type="ECO:0000313" key="2">
    <source>
        <dbReference type="Proteomes" id="UP000623467"/>
    </source>
</evidence>
<name>A0A8H6YM26_9AGAR</name>
<protein>
    <submittedName>
        <fullName evidence="1">F-box domain-containing protein</fullName>
    </submittedName>
</protein>
<evidence type="ECO:0000313" key="1">
    <source>
        <dbReference type="EMBL" id="KAF7361532.1"/>
    </source>
</evidence>
<dbReference type="AlphaFoldDB" id="A0A8H6YM26"/>
<dbReference type="EMBL" id="JACAZH010000008">
    <property type="protein sequence ID" value="KAF7361532.1"/>
    <property type="molecule type" value="Genomic_DNA"/>
</dbReference>
<keyword evidence="2" id="KW-1185">Reference proteome</keyword>
<accession>A0A8H6YM26</accession>
<comment type="caution">
    <text evidence="1">The sequence shown here is derived from an EMBL/GenBank/DDBJ whole genome shotgun (WGS) entry which is preliminary data.</text>
</comment>
<dbReference type="Proteomes" id="UP000623467">
    <property type="component" value="Unassembled WGS sequence"/>
</dbReference>